<keyword evidence="8 9" id="KW-0807">Transducer</keyword>
<sequence length="388" mass="44330">MAVTVLPVVAYNFTSFYDDYEIHNISNTTVDVAQCSVSAFVQPVLTQFLWSLIFGGLIIIAAGGNIIVIWIVLAHRRMRTVTNYFLLNLAFADALIAILNIPFNFSFLLNNIWYFGFVYCKIAKFTGTLMVTASIFTLSAIAVDRYIAIVHPMKPRMSKTKAKSIIFLVWVLSGVICFPNLVYAQLIYIPCFDGVRIVCILDFPDGIYNEYDFWYNISCMVITYFLPLAAMGVSYGIVGVKLWGSHAPGESSSRHKEQLKAKRKVVKMMVIVVLLFGICWIPVHIYFLLGRHHSYLYKYEHIQEIFLFLYWVAMSNSMYNPLIYCWMNDKFRKGFKKALRFLPGVHWKPEDSIDAPRPSTLSSCHSMKLSRNGSVMTTVEESLAENAF</sequence>
<dbReference type="PROSITE" id="PS50262">
    <property type="entry name" value="G_PROTEIN_RECEP_F1_2"/>
    <property type="match status" value="1"/>
</dbReference>
<dbReference type="InterPro" id="IPR000276">
    <property type="entry name" value="GPCR_Rhodpsn"/>
</dbReference>
<evidence type="ECO:0000256" key="5">
    <source>
        <dbReference type="ARBA" id="ARBA00023040"/>
    </source>
</evidence>
<feature type="transmembrane region" description="Helical" evidence="10">
    <location>
        <begin position="308"/>
        <end position="327"/>
    </location>
</feature>
<gene>
    <name evidence="13" type="primary">LOC100367457</name>
</gene>
<feature type="domain" description="G-protein coupled receptors family 1 profile" evidence="11">
    <location>
        <begin position="64"/>
        <end position="324"/>
    </location>
</feature>
<dbReference type="PRINTS" id="PR00244">
    <property type="entry name" value="NEUROKININR"/>
</dbReference>
<feature type="transmembrane region" description="Helical" evidence="10">
    <location>
        <begin position="164"/>
        <end position="188"/>
    </location>
</feature>
<dbReference type="SUPFAM" id="SSF81321">
    <property type="entry name" value="Family A G protein-coupled receptor-like"/>
    <property type="match status" value="1"/>
</dbReference>
<keyword evidence="6 10" id="KW-0472">Membrane</keyword>
<feature type="transmembrane region" description="Helical" evidence="10">
    <location>
        <begin position="85"/>
        <end position="105"/>
    </location>
</feature>
<keyword evidence="5 9" id="KW-0297">G-protein coupled receptor</keyword>
<feature type="transmembrane region" description="Helical" evidence="10">
    <location>
        <begin position="265"/>
        <end position="288"/>
    </location>
</feature>
<dbReference type="PANTHER" id="PTHR46925:SF2">
    <property type="entry name" value="G-PROTEIN COUPLED RECEPTOR TKR-1-RELATED"/>
    <property type="match status" value="1"/>
</dbReference>
<evidence type="ECO:0000313" key="13">
    <source>
        <dbReference type="RefSeq" id="XP_002732494.2"/>
    </source>
</evidence>
<dbReference type="GeneID" id="100367457"/>
<evidence type="ECO:0000256" key="8">
    <source>
        <dbReference type="ARBA" id="ARBA00023224"/>
    </source>
</evidence>
<feature type="transmembrane region" description="Helical" evidence="10">
    <location>
        <begin position="125"/>
        <end position="143"/>
    </location>
</feature>
<evidence type="ECO:0000256" key="3">
    <source>
        <dbReference type="ARBA" id="ARBA00022692"/>
    </source>
</evidence>
<dbReference type="Proteomes" id="UP000694865">
    <property type="component" value="Unplaced"/>
</dbReference>
<keyword evidence="7 9" id="KW-0675">Receptor</keyword>
<comment type="similarity">
    <text evidence="9">Belongs to the G-protein coupled receptor 1 family.</text>
</comment>
<dbReference type="InterPro" id="IPR001681">
    <property type="entry name" value="Neurokn_rcpt"/>
</dbReference>
<evidence type="ECO:0000256" key="9">
    <source>
        <dbReference type="RuleBase" id="RU000688"/>
    </source>
</evidence>
<organism evidence="12 13">
    <name type="scientific">Saccoglossus kowalevskii</name>
    <name type="common">Acorn worm</name>
    <dbReference type="NCBI Taxonomy" id="10224"/>
    <lineage>
        <taxon>Eukaryota</taxon>
        <taxon>Metazoa</taxon>
        <taxon>Hemichordata</taxon>
        <taxon>Enteropneusta</taxon>
        <taxon>Harrimaniidae</taxon>
        <taxon>Saccoglossus</taxon>
    </lineage>
</organism>
<dbReference type="PRINTS" id="PR00237">
    <property type="entry name" value="GPCRRHODOPSN"/>
</dbReference>
<protein>
    <submittedName>
        <fullName evidence="13">Neuromedin-K receptor-like</fullName>
    </submittedName>
</protein>
<keyword evidence="12" id="KW-1185">Reference proteome</keyword>
<name>A0ABM0GLE4_SACKO</name>
<evidence type="ECO:0000256" key="10">
    <source>
        <dbReference type="SAM" id="Phobius"/>
    </source>
</evidence>
<dbReference type="PANTHER" id="PTHR46925">
    <property type="entry name" value="G-PROTEIN COUPLED RECEPTOR TKR-1-RELATED"/>
    <property type="match status" value="1"/>
</dbReference>
<reference evidence="13" key="1">
    <citation type="submission" date="2025-08" db="UniProtKB">
        <authorList>
            <consortium name="RefSeq"/>
        </authorList>
    </citation>
    <scope>IDENTIFICATION</scope>
    <source>
        <tissue evidence="13">Testes</tissue>
    </source>
</reference>
<evidence type="ECO:0000256" key="1">
    <source>
        <dbReference type="ARBA" id="ARBA00004651"/>
    </source>
</evidence>
<keyword evidence="4 10" id="KW-1133">Transmembrane helix</keyword>
<evidence type="ECO:0000256" key="6">
    <source>
        <dbReference type="ARBA" id="ARBA00023136"/>
    </source>
</evidence>
<feature type="transmembrane region" description="Helical" evidence="10">
    <location>
        <begin position="213"/>
        <end position="244"/>
    </location>
</feature>
<evidence type="ECO:0000256" key="7">
    <source>
        <dbReference type="ARBA" id="ARBA00023170"/>
    </source>
</evidence>
<keyword evidence="2" id="KW-1003">Cell membrane</keyword>
<dbReference type="PROSITE" id="PS00237">
    <property type="entry name" value="G_PROTEIN_RECEP_F1_1"/>
    <property type="match status" value="1"/>
</dbReference>
<feature type="transmembrane region" description="Helical" evidence="10">
    <location>
        <begin position="48"/>
        <end position="73"/>
    </location>
</feature>
<proteinExistence type="inferred from homology"/>
<dbReference type="Gene3D" id="1.20.1070.10">
    <property type="entry name" value="Rhodopsin 7-helix transmembrane proteins"/>
    <property type="match status" value="1"/>
</dbReference>
<evidence type="ECO:0000256" key="4">
    <source>
        <dbReference type="ARBA" id="ARBA00022989"/>
    </source>
</evidence>
<dbReference type="Pfam" id="PF00001">
    <property type="entry name" value="7tm_1"/>
    <property type="match status" value="1"/>
</dbReference>
<accession>A0ABM0GLE4</accession>
<dbReference type="RefSeq" id="XP_002732494.2">
    <property type="nucleotide sequence ID" value="XM_002732448.2"/>
</dbReference>
<evidence type="ECO:0000256" key="2">
    <source>
        <dbReference type="ARBA" id="ARBA00022475"/>
    </source>
</evidence>
<evidence type="ECO:0000259" key="11">
    <source>
        <dbReference type="PROSITE" id="PS50262"/>
    </source>
</evidence>
<keyword evidence="3 9" id="KW-0812">Transmembrane</keyword>
<evidence type="ECO:0000313" key="12">
    <source>
        <dbReference type="Proteomes" id="UP000694865"/>
    </source>
</evidence>
<comment type="subcellular location">
    <subcellularLocation>
        <location evidence="1">Cell membrane</location>
        <topology evidence="1">Multi-pass membrane protein</topology>
    </subcellularLocation>
</comment>
<dbReference type="InterPro" id="IPR017452">
    <property type="entry name" value="GPCR_Rhodpsn_7TM"/>
</dbReference>